<dbReference type="Gene3D" id="3.40.50.300">
    <property type="entry name" value="P-loop containing nucleotide triphosphate hydrolases"/>
    <property type="match status" value="1"/>
</dbReference>
<dbReference type="OrthoDB" id="7629357at2"/>
<proteinExistence type="predicted"/>
<organism evidence="1 2">
    <name type="scientific">Acuticoccus sediminis</name>
    <dbReference type="NCBI Taxonomy" id="2184697"/>
    <lineage>
        <taxon>Bacteria</taxon>
        <taxon>Pseudomonadati</taxon>
        <taxon>Pseudomonadota</taxon>
        <taxon>Alphaproteobacteria</taxon>
        <taxon>Hyphomicrobiales</taxon>
        <taxon>Amorphaceae</taxon>
        <taxon>Acuticoccus</taxon>
    </lineage>
</organism>
<accession>A0A8B2NQI5</accession>
<evidence type="ECO:0000313" key="2">
    <source>
        <dbReference type="Proteomes" id="UP000249590"/>
    </source>
</evidence>
<dbReference type="RefSeq" id="WP_111347422.1">
    <property type="nucleotide sequence ID" value="NZ_QHHQ01000003.1"/>
</dbReference>
<protein>
    <submittedName>
        <fullName evidence="1">Uncharacterized protein</fullName>
    </submittedName>
</protein>
<dbReference type="EMBL" id="QHHQ01000003">
    <property type="protein sequence ID" value="RAI00932.1"/>
    <property type="molecule type" value="Genomic_DNA"/>
</dbReference>
<dbReference type="Proteomes" id="UP000249590">
    <property type="component" value="Unassembled WGS sequence"/>
</dbReference>
<dbReference type="InterPro" id="IPR027417">
    <property type="entry name" value="P-loop_NTPase"/>
</dbReference>
<dbReference type="AlphaFoldDB" id="A0A8B2NQI5"/>
<sequence length="674" mass="72812">MIIFTNTRPATVDLVAAHLGWPRERTVRSLERIGPEAGEVTILAAFLAPGSLTAVLDRCAGAIRECAAAAEVSFVLVNDGGGFVLDAEAFEGFYARLDALGISARRTTIITANLAILHRHDGVYGGREERVRFHFLSRLPGDPADEAANAPITSDTPGARVSLLGGEARVEQAILAAQLLRDGHAPARDYGSNVPVVVDDAKRDFIDRHKANPANRLTELVAQLADKLALMQPGPQAPARPRQIVLVIDEVVHYGGLIQIPRPIRRAVAEGRPFLVLGGPHALRMVRALGFRTFAPLLDEAYDDVMDPNVRIELLVQEVGRLLGMGEDDFGALGDALAEITAHNRRHLARLDAEGTVPLALPGPADTPAARESASLDLSRSLREAAVDSRFSVPARSVPEYRRTAPLPVPRPAPPPAAKPRVAIVSHLASSGGTAISKCLGTMGGVTLLSEIHPMASLSMVSFNPLDQYRRWFGLSDTLKGEIDALANCGEATVVDILECLAVDAARRGTILLLRDWSHVDYVAGGGLPPRRRPSLLELVAPRMATSVLVTTRHPLDVWLSMVSSRFAKPEAIGPVMGGFRHFAEYAATNGFLTYEAFTEAPDRWLREATGRLGLPFDPTWSETWADYRTITGDSGRRSGDIAPRPRRPVSEETTALVNVNSDYRRACALLGYD</sequence>
<name>A0A8B2NQI5_9HYPH</name>
<keyword evidence="2" id="KW-1185">Reference proteome</keyword>
<gene>
    <name evidence="1" type="ORF">DLJ53_17035</name>
</gene>
<reference evidence="1 2" key="1">
    <citation type="submission" date="2018-05" db="EMBL/GenBank/DDBJ databases">
        <title>Acuticoccus sediminis sp. nov., isolated from deep-sea sediment of Indian Ocean.</title>
        <authorList>
            <person name="Liu X."/>
            <person name="Lai Q."/>
            <person name="Du Y."/>
            <person name="Sun F."/>
            <person name="Zhang X."/>
            <person name="Wang S."/>
            <person name="Shao Z."/>
        </authorList>
    </citation>
    <scope>NUCLEOTIDE SEQUENCE [LARGE SCALE GENOMIC DNA]</scope>
    <source>
        <strain evidence="1 2">PTG4-2</strain>
    </source>
</reference>
<evidence type="ECO:0000313" key="1">
    <source>
        <dbReference type="EMBL" id="RAI00932.1"/>
    </source>
</evidence>
<dbReference type="SUPFAM" id="SSF52540">
    <property type="entry name" value="P-loop containing nucleoside triphosphate hydrolases"/>
    <property type="match status" value="1"/>
</dbReference>
<comment type="caution">
    <text evidence="1">The sequence shown here is derived from an EMBL/GenBank/DDBJ whole genome shotgun (WGS) entry which is preliminary data.</text>
</comment>